<evidence type="ECO:0000313" key="10">
    <source>
        <dbReference type="Proteomes" id="UP000022447"/>
    </source>
</evidence>
<keyword evidence="7" id="KW-0472">Membrane</keyword>
<evidence type="ECO:0000313" key="9">
    <source>
        <dbReference type="EMBL" id="ETX16305.1"/>
    </source>
</evidence>
<evidence type="ECO:0000256" key="6">
    <source>
        <dbReference type="ARBA" id="ARBA00022779"/>
    </source>
</evidence>
<dbReference type="Pfam" id="PF01052">
    <property type="entry name" value="FliMN_C"/>
    <property type="match status" value="1"/>
</dbReference>
<dbReference type="STRING" id="1449350.OCH239_00210"/>
<keyword evidence="9" id="KW-0969">Cilium</keyword>
<dbReference type="SUPFAM" id="SSF101801">
    <property type="entry name" value="Surface presentation of antigens (SPOA)"/>
    <property type="match status" value="1"/>
</dbReference>
<evidence type="ECO:0000256" key="2">
    <source>
        <dbReference type="ARBA" id="ARBA00009226"/>
    </source>
</evidence>
<proteinExistence type="inferred from homology"/>
<organism evidence="9 10">
    <name type="scientific">Roseivivax halodurans JCM 10272</name>
    <dbReference type="NCBI Taxonomy" id="1449350"/>
    <lineage>
        <taxon>Bacteria</taxon>
        <taxon>Pseudomonadati</taxon>
        <taxon>Pseudomonadota</taxon>
        <taxon>Alphaproteobacteria</taxon>
        <taxon>Rhodobacterales</taxon>
        <taxon>Roseobacteraceae</taxon>
        <taxon>Roseivivax</taxon>
    </lineage>
</organism>
<keyword evidence="9" id="KW-0966">Cell projection</keyword>
<evidence type="ECO:0000256" key="4">
    <source>
        <dbReference type="ARBA" id="ARBA00022475"/>
    </source>
</evidence>
<evidence type="ECO:0000256" key="1">
    <source>
        <dbReference type="ARBA" id="ARBA00004413"/>
    </source>
</evidence>
<evidence type="ECO:0000259" key="8">
    <source>
        <dbReference type="Pfam" id="PF01052"/>
    </source>
</evidence>
<dbReference type="GO" id="GO:0071973">
    <property type="term" value="P:bacterial-type flagellum-dependent cell motility"/>
    <property type="evidence" value="ECO:0007669"/>
    <property type="project" value="InterPro"/>
</dbReference>
<dbReference type="EMBL" id="JALZ01000001">
    <property type="protein sequence ID" value="ETX16305.1"/>
    <property type="molecule type" value="Genomic_DNA"/>
</dbReference>
<dbReference type="Gene3D" id="2.30.330.10">
    <property type="entry name" value="SpoA-like"/>
    <property type="match status" value="1"/>
</dbReference>
<dbReference type="GO" id="GO:0005886">
    <property type="term" value="C:plasma membrane"/>
    <property type="evidence" value="ECO:0007669"/>
    <property type="project" value="UniProtKB-SubCell"/>
</dbReference>
<dbReference type="PATRIC" id="fig|1449350.3.peg.41"/>
<dbReference type="PANTHER" id="PTHR43484">
    <property type="match status" value="1"/>
</dbReference>
<keyword evidence="5" id="KW-0145">Chemotaxis</keyword>
<evidence type="ECO:0000256" key="3">
    <source>
        <dbReference type="ARBA" id="ARBA00021897"/>
    </source>
</evidence>
<dbReference type="InterPro" id="IPR036429">
    <property type="entry name" value="SpoA-like_sf"/>
</dbReference>
<gene>
    <name evidence="9" type="ORF">OCH239_00210</name>
</gene>
<dbReference type="GO" id="GO:0003774">
    <property type="term" value="F:cytoskeletal motor activity"/>
    <property type="evidence" value="ECO:0007669"/>
    <property type="project" value="InterPro"/>
</dbReference>
<dbReference type="GO" id="GO:0009425">
    <property type="term" value="C:bacterial-type flagellum basal body"/>
    <property type="evidence" value="ECO:0007669"/>
    <property type="project" value="InterPro"/>
</dbReference>
<dbReference type="InterPro" id="IPR051469">
    <property type="entry name" value="FliN/MopA/SpaO"/>
</dbReference>
<dbReference type="GO" id="GO:0006935">
    <property type="term" value="P:chemotaxis"/>
    <property type="evidence" value="ECO:0007669"/>
    <property type="project" value="UniProtKB-KW"/>
</dbReference>
<comment type="similarity">
    <text evidence="2">Belongs to the FliN/MopA/SpaO family.</text>
</comment>
<dbReference type="PANTHER" id="PTHR43484:SF1">
    <property type="entry name" value="FLAGELLAR MOTOR SWITCH PROTEIN FLIN"/>
    <property type="match status" value="1"/>
</dbReference>
<dbReference type="AlphaFoldDB" id="X7EKA2"/>
<keyword evidence="10" id="KW-1185">Reference proteome</keyword>
<reference evidence="9 10" key="1">
    <citation type="submission" date="2014-01" db="EMBL/GenBank/DDBJ databases">
        <title>Roseivivax halodurans JCM 10272 Genome Sequencing.</title>
        <authorList>
            <person name="Lai Q."/>
            <person name="Li G."/>
            <person name="Shao Z."/>
        </authorList>
    </citation>
    <scope>NUCLEOTIDE SEQUENCE [LARGE SCALE GENOMIC DNA]</scope>
    <source>
        <strain evidence="9 10">JCM 10272</strain>
    </source>
</reference>
<feature type="domain" description="Flagellar motor switch protein FliN-like C-terminal" evidence="8">
    <location>
        <begin position="3"/>
        <end position="74"/>
    </location>
</feature>
<protein>
    <recommendedName>
        <fullName evidence="3">Flagellar motor switch protein FliN</fullName>
    </recommendedName>
</protein>
<name>X7EKA2_9RHOB</name>
<accession>X7EKA2</accession>
<sequence length="82" mass="8905">MEAVMNVNLDVQVVLGECRMPISSLLKLGRGSVIELDQKIGEPVSLVINDRLVARGDLVKISEDRIGVSLTEIVLEHPASII</sequence>
<dbReference type="InterPro" id="IPR001172">
    <property type="entry name" value="FliN_T3SS_HrcQb"/>
</dbReference>
<evidence type="ECO:0000256" key="5">
    <source>
        <dbReference type="ARBA" id="ARBA00022500"/>
    </source>
</evidence>
<evidence type="ECO:0000256" key="7">
    <source>
        <dbReference type="ARBA" id="ARBA00023136"/>
    </source>
</evidence>
<keyword evidence="6" id="KW-0283">Flagellar rotation</keyword>
<comment type="caution">
    <text evidence="9">The sequence shown here is derived from an EMBL/GenBank/DDBJ whole genome shotgun (WGS) entry which is preliminary data.</text>
</comment>
<comment type="subcellular location">
    <subcellularLocation>
        <location evidence="1">Cell membrane</location>
        <topology evidence="1">Peripheral membrane protein</topology>
        <orientation evidence="1">Cytoplasmic side</orientation>
    </subcellularLocation>
</comment>
<dbReference type="eggNOG" id="COG1886">
    <property type="taxonomic scope" value="Bacteria"/>
</dbReference>
<dbReference type="PRINTS" id="PR00956">
    <property type="entry name" value="FLGMOTORFLIN"/>
</dbReference>
<keyword evidence="9" id="KW-0282">Flagellum</keyword>
<dbReference type="Proteomes" id="UP000022447">
    <property type="component" value="Unassembled WGS sequence"/>
</dbReference>
<dbReference type="InterPro" id="IPR001543">
    <property type="entry name" value="FliN-like_C"/>
</dbReference>
<keyword evidence="4" id="KW-1003">Cell membrane</keyword>